<reference evidence="4" key="1">
    <citation type="submission" date="2016-11" db="EMBL/GenBank/DDBJ databases">
        <authorList>
            <person name="Varghese N."/>
            <person name="Submissions S."/>
        </authorList>
    </citation>
    <scope>NUCLEOTIDE SEQUENCE [LARGE SCALE GENOMIC DNA]</scope>
    <source>
        <strain evidence="4">DSM 29440</strain>
    </source>
</reference>
<dbReference type="InterPro" id="IPR000182">
    <property type="entry name" value="GNAT_dom"/>
</dbReference>
<dbReference type="Gene3D" id="3.40.630.30">
    <property type="match status" value="1"/>
</dbReference>
<dbReference type="PANTHER" id="PTHR43792:SF1">
    <property type="entry name" value="N-ACETYLTRANSFERASE DOMAIN-CONTAINING PROTEIN"/>
    <property type="match status" value="1"/>
</dbReference>
<feature type="region of interest" description="Disordered" evidence="1">
    <location>
        <begin position="145"/>
        <end position="173"/>
    </location>
</feature>
<dbReference type="OrthoDB" id="6293260at2"/>
<accession>A0A1N6DWQ4</accession>
<protein>
    <submittedName>
        <fullName evidence="3">Protein N-acetyltransferase, RimJ/RimL family</fullName>
    </submittedName>
</protein>
<dbReference type="EMBL" id="FSRL01000001">
    <property type="protein sequence ID" value="SIN75219.1"/>
    <property type="molecule type" value="Genomic_DNA"/>
</dbReference>
<dbReference type="RefSeq" id="WP_074254318.1">
    <property type="nucleotide sequence ID" value="NZ_FSRL01000001.1"/>
</dbReference>
<dbReference type="SUPFAM" id="SSF55729">
    <property type="entry name" value="Acyl-CoA N-acyltransferases (Nat)"/>
    <property type="match status" value="1"/>
</dbReference>
<gene>
    <name evidence="3" type="ORF">SAMN05444002_0091</name>
</gene>
<evidence type="ECO:0000256" key="1">
    <source>
        <dbReference type="SAM" id="MobiDB-lite"/>
    </source>
</evidence>
<keyword evidence="3" id="KW-0808">Transferase</keyword>
<evidence type="ECO:0000313" key="3">
    <source>
        <dbReference type="EMBL" id="SIN75219.1"/>
    </source>
</evidence>
<evidence type="ECO:0000259" key="2">
    <source>
        <dbReference type="PROSITE" id="PS51186"/>
    </source>
</evidence>
<dbReference type="PANTHER" id="PTHR43792">
    <property type="entry name" value="GNAT FAMILY, PUTATIVE (AFU_ORTHOLOGUE AFUA_3G00765)-RELATED-RELATED"/>
    <property type="match status" value="1"/>
</dbReference>
<proteinExistence type="predicted"/>
<keyword evidence="4" id="KW-1185">Reference proteome</keyword>
<dbReference type="AlphaFoldDB" id="A0A1N6DWQ4"/>
<dbReference type="STRING" id="1217970.SAMN05444002_0091"/>
<dbReference type="GO" id="GO:0016747">
    <property type="term" value="F:acyltransferase activity, transferring groups other than amino-acyl groups"/>
    <property type="evidence" value="ECO:0007669"/>
    <property type="project" value="InterPro"/>
</dbReference>
<dbReference type="PROSITE" id="PS51186">
    <property type="entry name" value="GNAT"/>
    <property type="match status" value="1"/>
</dbReference>
<evidence type="ECO:0000313" key="4">
    <source>
        <dbReference type="Proteomes" id="UP000184932"/>
    </source>
</evidence>
<dbReference type="InterPro" id="IPR051531">
    <property type="entry name" value="N-acetyltransferase"/>
</dbReference>
<dbReference type="Pfam" id="PF13302">
    <property type="entry name" value="Acetyltransf_3"/>
    <property type="match status" value="1"/>
</dbReference>
<dbReference type="InterPro" id="IPR016181">
    <property type="entry name" value="Acyl_CoA_acyltransferase"/>
</dbReference>
<dbReference type="Proteomes" id="UP000184932">
    <property type="component" value="Unassembled WGS sequence"/>
</dbReference>
<feature type="domain" description="N-acetyltransferase" evidence="2">
    <location>
        <begin position="12"/>
        <end position="170"/>
    </location>
</feature>
<sequence>MAPCPTIETARLRLRPYRIEDFEPVAELMASDWSVHMGGPFGRSVTWAYFASETANWALRGHGGWSVELADGTFAGQVGINRMAHWPEAELGWTVWPAHQGKGIAFEAAQAARDWAFGPGGLSTLVSYISPGNARSIALATRLGAAPDPAAPRPEGETPADTVVYRHPKPEHA</sequence>
<name>A0A1N6DWQ4_9RHOB</name>
<organism evidence="3 4">
    <name type="scientific">Vannielia litorea</name>
    <dbReference type="NCBI Taxonomy" id="1217970"/>
    <lineage>
        <taxon>Bacteria</taxon>
        <taxon>Pseudomonadati</taxon>
        <taxon>Pseudomonadota</taxon>
        <taxon>Alphaproteobacteria</taxon>
        <taxon>Rhodobacterales</taxon>
        <taxon>Paracoccaceae</taxon>
        <taxon>Vannielia</taxon>
    </lineage>
</organism>